<gene>
    <name evidence="3" type="ORF">SD72_11230</name>
</gene>
<evidence type="ECO:0000313" key="4">
    <source>
        <dbReference type="Proteomes" id="UP000032120"/>
    </source>
</evidence>
<dbReference type="InterPro" id="IPR047794">
    <property type="entry name" value="C45_proenzyme-like"/>
</dbReference>
<dbReference type="RefSeq" id="WP_042544553.1">
    <property type="nucleotide sequence ID" value="NZ_JXSQ01000015.1"/>
</dbReference>
<protein>
    <recommendedName>
        <fullName evidence="2">Peptidase C45 hydrolase domain-containing protein</fullName>
    </recommendedName>
</protein>
<dbReference type="Pfam" id="PF03417">
    <property type="entry name" value="AAT"/>
    <property type="match status" value="1"/>
</dbReference>
<feature type="region of interest" description="Disordered" evidence="1">
    <location>
        <begin position="1"/>
        <end position="22"/>
    </location>
</feature>
<evidence type="ECO:0000313" key="3">
    <source>
        <dbReference type="EMBL" id="KIP52110.1"/>
    </source>
</evidence>
<name>A0A0D0H4S4_9MICO</name>
<dbReference type="InterPro" id="IPR029055">
    <property type="entry name" value="Ntn_hydrolases_N"/>
</dbReference>
<dbReference type="Gene3D" id="3.60.60.10">
    <property type="entry name" value="Penicillin V Acylase, Chain A"/>
    <property type="match status" value="1"/>
</dbReference>
<evidence type="ECO:0000256" key="1">
    <source>
        <dbReference type="SAM" id="MobiDB-lite"/>
    </source>
</evidence>
<dbReference type="PANTHER" id="PTHR34180">
    <property type="entry name" value="PEPTIDASE C45"/>
    <property type="match status" value="1"/>
</dbReference>
<dbReference type="Proteomes" id="UP000032120">
    <property type="component" value="Unassembled WGS sequence"/>
</dbReference>
<dbReference type="Gene3D" id="1.10.10.2120">
    <property type="match status" value="1"/>
</dbReference>
<organism evidence="3 4">
    <name type="scientific">Leucobacter komagatae</name>
    <dbReference type="NCBI Taxonomy" id="55969"/>
    <lineage>
        <taxon>Bacteria</taxon>
        <taxon>Bacillati</taxon>
        <taxon>Actinomycetota</taxon>
        <taxon>Actinomycetes</taxon>
        <taxon>Micrococcales</taxon>
        <taxon>Microbacteriaceae</taxon>
        <taxon>Leucobacter</taxon>
    </lineage>
</organism>
<keyword evidence="4" id="KW-1185">Reference proteome</keyword>
<dbReference type="InterPro" id="IPR005079">
    <property type="entry name" value="Peptidase_C45_hydrolase"/>
</dbReference>
<dbReference type="InterPro" id="IPR047801">
    <property type="entry name" value="Peptidase_C45"/>
</dbReference>
<accession>A0A0D0H4S4</accession>
<dbReference type="NCBIfam" id="NF040521">
    <property type="entry name" value="C45_proenzyme"/>
    <property type="match status" value="1"/>
</dbReference>
<dbReference type="EMBL" id="JXSQ01000015">
    <property type="protein sequence ID" value="KIP52110.1"/>
    <property type="molecule type" value="Genomic_DNA"/>
</dbReference>
<dbReference type="OrthoDB" id="8109453at2"/>
<sequence length="362" mass="38337">MNAGTIPRPAHRGHVAYSQSDPSLRGRARGEAIAAEIAAGIRVYFELFRSGGLSMDTVRGDAEKTLEAIAAHLPEVYAELAGVAAGAGVPLWQVAALNARTEILARSSTVPPGECSTIIRVPADGNVTGIQTWDWHVELSEFWHTIEARGAARDFVGITEHGILGKIGVNDAGLALHYNVLGHRLDRAEGIPMHILAFVVLSNASNVAAALELIRSLPITSSGSFALFDADGAATLLDITPRGIVEHHPDGGFLLRTNHFLAEGFTAEEKTHYQPGSGDRFALLTRRLSAAPLPPTAAELLPMMVTAPGEAPVTRLPDLSGPFGQRWASLATVILDPQTRSASVLDGTPADADCGPWRELVA</sequence>
<dbReference type="AlphaFoldDB" id="A0A0D0H4S4"/>
<dbReference type="PANTHER" id="PTHR34180:SF1">
    <property type="entry name" value="BETA-ALANYL-DOPAMINE_CARCININE HYDROLASE"/>
    <property type="match status" value="1"/>
</dbReference>
<proteinExistence type="predicted"/>
<feature type="domain" description="Peptidase C45 hydrolase" evidence="2">
    <location>
        <begin position="130"/>
        <end position="275"/>
    </location>
</feature>
<comment type="caution">
    <text evidence="3">The sequence shown here is derived from an EMBL/GenBank/DDBJ whole genome shotgun (WGS) entry which is preliminary data.</text>
</comment>
<evidence type="ECO:0000259" key="2">
    <source>
        <dbReference type="Pfam" id="PF03417"/>
    </source>
</evidence>
<dbReference type="SUPFAM" id="SSF56235">
    <property type="entry name" value="N-terminal nucleophile aminohydrolases (Ntn hydrolases)"/>
    <property type="match status" value="1"/>
</dbReference>
<reference evidence="3 4" key="1">
    <citation type="submission" date="2015-01" db="EMBL/GenBank/DDBJ databases">
        <title>Draft genome sequence of Leucobacter komagatae strain VKM ST2845.</title>
        <authorList>
            <person name="Karlyshev A.V."/>
            <person name="Kudryashova E.B."/>
        </authorList>
    </citation>
    <scope>NUCLEOTIDE SEQUENCE [LARGE SCALE GENOMIC DNA]</scope>
    <source>
        <strain evidence="3 4">VKM ST2845</strain>
    </source>
</reference>